<accession>A0A443PWL6</accession>
<sequence length="77" mass="8601">MAVTACYNAIDFKYIKAWKRIGGVEGRILSGKMCSDHKLAFGLLERHTLRESIDHSVGEAPPSIEITRCHPNYNPDA</sequence>
<name>A0A443PWL6_9MAGN</name>
<organism evidence="1 2">
    <name type="scientific">Cinnamomum micranthum f. kanehirae</name>
    <dbReference type="NCBI Taxonomy" id="337451"/>
    <lineage>
        <taxon>Eukaryota</taxon>
        <taxon>Viridiplantae</taxon>
        <taxon>Streptophyta</taxon>
        <taxon>Embryophyta</taxon>
        <taxon>Tracheophyta</taxon>
        <taxon>Spermatophyta</taxon>
        <taxon>Magnoliopsida</taxon>
        <taxon>Magnoliidae</taxon>
        <taxon>Laurales</taxon>
        <taxon>Lauraceae</taxon>
        <taxon>Cinnamomum</taxon>
    </lineage>
</organism>
<keyword evidence="2" id="KW-1185">Reference proteome</keyword>
<evidence type="ECO:0000313" key="2">
    <source>
        <dbReference type="Proteomes" id="UP000283530"/>
    </source>
</evidence>
<comment type="caution">
    <text evidence="1">The sequence shown here is derived from an EMBL/GenBank/DDBJ whole genome shotgun (WGS) entry which is preliminary data.</text>
</comment>
<proteinExistence type="predicted"/>
<evidence type="ECO:0000313" key="1">
    <source>
        <dbReference type="EMBL" id="RWR95132.1"/>
    </source>
</evidence>
<dbReference type="AlphaFoldDB" id="A0A443PWL6"/>
<reference evidence="1 2" key="1">
    <citation type="journal article" date="2019" name="Nat. Plants">
        <title>Stout camphor tree genome fills gaps in understanding of flowering plant genome evolution.</title>
        <authorList>
            <person name="Chaw S.M."/>
            <person name="Liu Y.C."/>
            <person name="Wu Y.W."/>
            <person name="Wang H.Y."/>
            <person name="Lin C.I."/>
            <person name="Wu C.S."/>
            <person name="Ke H.M."/>
            <person name="Chang L.Y."/>
            <person name="Hsu C.Y."/>
            <person name="Yang H.T."/>
            <person name="Sudianto E."/>
            <person name="Hsu M.H."/>
            <person name="Wu K.P."/>
            <person name="Wang L.N."/>
            <person name="Leebens-Mack J.H."/>
            <person name="Tsai I.J."/>
        </authorList>
    </citation>
    <scope>NUCLEOTIDE SEQUENCE [LARGE SCALE GENOMIC DNA]</scope>
    <source>
        <strain evidence="2">cv. Chaw 1501</strain>
        <tissue evidence="1">Young leaves</tissue>
    </source>
</reference>
<dbReference type="Proteomes" id="UP000283530">
    <property type="component" value="Unassembled WGS sequence"/>
</dbReference>
<dbReference type="EMBL" id="QPKB01000011">
    <property type="protein sequence ID" value="RWR95132.1"/>
    <property type="molecule type" value="Genomic_DNA"/>
</dbReference>
<protein>
    <submittedName>
        <fullName evidence="1">Uncharacterized protein</fullName>
    </submittedName>
</protein>
<gene>
    <name evidence="1" type="ORF">CKAN_02446000</name>
</gene>